<evidence type="ECO:0000256" key="5">
    <source>
        <dbReference type="ARBA" id="ARBA00022741"/>
    </source>
</evidence>
<dbReference type="InterPro" id="IPR050388">
    <property type="entry name" value="ABC_Ni/Peptide_Import"/>
</dbReference>
<dbReference type="InterPro" id="IPR003439">
    <property type="entry name" value="ABC_transporter-like_ATP-bd"/>
</dbReference>
<evidence type="ECO:0000256" key="1">
    <source>
        <dbReference type="ARBA" id="ARBA00004202"/>
    </source>
</evidence>
<organism evidence="9 10">
    <name type="scientific">Paenibacillus ehimensis</name>
    <dbReference type="NCBI Taxonomy" id="79264"/>
    <lineage>
        <taxon>Bacteria</taxon>
        <taxon>Bacillati</taxon>
        <taxon>Bacillota</taxon>
        <taxon>Bacilli</taxon>
        <taxon>Bacillales</taxon>
        <taxon>Paenibacillaceae</taxon>
        <taxon>Paenibacillus</taxon>
    </lineage>
</organism>
<protein>
    <submittedName>
        <fullName evidence="9">ABC transporter ATP-binding protein</fullName>
    </submittedName>
</protein>
<evidence type="ECO:0000256" key="7">
    <source>
        <dbReference type="ARBA" id="ARBA00023136"/>
    </source>
</evidence>
<keyword evidence="4" id="KW-1003">Cell membrane</keyword>
<evidence type="ECO:0000256" key="3">
    <source>
        <dbReference type="ARBA" id="ARBA00022448"/>
    </source>
</evidence>
<accession>A0ABT8VGW0</accession>
<dbReference type="CDD" id="cd03257">
    <property type="entry name" value="ABC_NikE_OppD_transporters"/>
    <property type="match status" value="1"/>
</dbReference>
<evidence type="ECO:0000256" key="4">
    <source>
        <dbReference type="ARBA" id="ARBA00022475"/>
    </source>
</evidence>
<dbReference type="InterPro" id="IPR013563">
    <property type="entry name" value="Oligopep_ABC_C"/>
</dbReference>
<dbReference type="GO" id="GO:0005524">
    <property type="term" value="F:ATP binding"/>
    <property type="evidence" value="ECO:0007669"/>
    <property type="project" value="UniProtKB-KW"/>
</dbReference>
<dbReference type="EMBL" id="JAUMKJ010000037">
    <property type="protein sequence ID" value="MDO3680212.1"/>
    <property type="molecule type" value="Genomic_DNA"/>
</dbReference>
<reference evidence="9" key="1">
    <citation type="submission" date="2023-07" db="EMBL/GenBank/DDBJ databases">
        <authorList>
            <person name="Aktuganov G."/>
            <person name="Boyko T."/>
            <person name="Delegan Y."/>
            <person name="Galimzianova N."/>
            <person name="Gilvanova E."/>
            <person name="Korobov V."/>
            <person name="Kuzmina L."/>
            <person name="Melentiev A."/>
            <person name="Milman P."/>
            <person name="Ryabova A."/>
            <person name="Stupak E."/>
            <person name="Yasakov T."/>
            <person name="Zharikova N."/>
            <person name="Zhurenko E."/>
        </authorList>
    </citation>
    <scope>NUCLEOTIDE SEQUENCE</scope>
    <source>
        <strain evidence="9">IB-739</strain>
    </source>
</reference>
<dbReference type="RefSeq" id="WP_025850502.1">
    <property type="nucleotide sequence ID" value="NZ_JARLKN010000021.1"/>
</dbReference>
<dbReference type="PANTHER" id="PTHR43297:SF2">
    <property type="entry name" value="DIPEPTIDE TRANSPORT ATP-BINDING PROTEIN DPPD"/>
    <property type="match status" value="1"/>
</dbReference>
<dbReference type="InterPro" id="IPR017871">
    <property type="entry name" value="ABC_transporter-like_CS"/>
</dbReference>
<dbReference type="SMART" id="SM00382">
    <property type="entry name" value="AAA"/>
    <property type="match status" value="1"/>
</dbReference>
<sequence>MNHILLRISNLSTEFKTEKGVFPAVSGVDLTINKGEILCIVGESGSGKTVASLSLMQLLPASGKIASGEIWFEGRDLLKVKKKEMSQIRGKAISMIFQDPMMALDPVYTCGSQLIEALRIHNKISRSGAFDKALELLKHVGIAHPERVMHAYPHELSGGMCQRIMIAMALSCSPRLLIADEPTTALDVTVQAQILDLLKKLRDEMHMSIMLITHDLGVVAEMADRVAVMYAGKVMEEGDVRSIFRNPQHPYTQGLIRSIPHLDQANEKLYSISGAVPSINSMPEGCRFSPRCPDAAEICSRQEPQMFPTGGGCRARCWKSDPAWKEGEAG</sequence>
<keyword evidence="3" id="KW-0813">Transport</keyword>
<evidence type="ECO:0000313" key="10">
    <source>
        <dbReference type="Proteomes" id="UP001168883"/>
    </source>
</evidence>
<evidence type="ECO:0000256" key="6">
    <source>
        <dbReference type="ARBA" id="ARBA00022840"/>
    </source>
</evidence>
<comment type="subcellular location">
    <subcellularLocation>
        <location evidence="1">Cell membrane</location>
        <topology evidence="1">Peripheral membrane protein</topology>
    </subcellularLocation>
</comment>
<keyword evidence="10" id="KW-1185">Reference proteome</keyword>
<dbReference type="PANTHER" id="PTHR43297">
    <property type="entry name" value="OLIGOPEPTIDE TRANSPORT ATP-BINDING PROTEIN APPD"/>
    <property type="match status" value="1"/>
</dbReference>
<proteinExistence type="inferred from homology"/>
<dbReference type="SUPFAM" id="SSF52540">
    <property type="entry name" value="P-loop containing nucleoside triphosphate hydrolases"/>
    <property type="match status" value="1"/>
</dbReference>
<dbReference type="PROSITE" id="PS50893">
    <property type="entry name" value="ABC_TRANSPORTER_2"/>
    <property type="match status" value="1"/>
</dbReference>
<dbReference type="Gene3D" id="3.40.50.300">
    <property type="entry name" value="P-loop containing nucleotide triphosphate hydrolases"/>
    <property type="match status" value="1"/>
</dbReference>
<evidence type="ECO:0000259" key="8">
    <source>
        <dbReference type="PROSITE" id="PS50893"/>
    </source>
</evidence>
<comment type="similarity">
    <text evidence="2">Belongs to the ABC transporter superfamily.</text>
</comment>
<dbReference type="NCBIfam" id="TIGR01727">
    <property type="entry name" value="oligo_HPY"/>
    <property type="match status" value="1"/>
</dbReference>
<keyword evidence="7" id="KW-0472">Membrane</keyword>
<dbReference type="PROSITE" id="PS00211">
    <property type="entry name" value="ABC_TRANSPORTER_1"/>
    <property type="match status" value="1"/>
</dbReference>
<dbReference type="Pfam" id="PF00005">
    <property type="entry name" value="ABC_tran"/>
    <property type="match status" value="1"/>
</dbReference>
<keyword evidence="6 9" id="KW-0067">ATP-binding</keyword>
<dbReference type="Proteomes" id="UP001168883">
    <property type="component" value="Unassembled WGS sequence"/>
</dbReference>
<dbReference type="InterPro" id="IPR003593">
    <property type="entry name" value="AAA+_ATPase"/>
</dbReference>
<feature type="domain" description="ABC transporter" evidence="8">
    <location>
        <begin position="6"/>
        <end position="256"/>
    </location>
</feature>
<comment type="caution">
    <text evidence="9">The sequence shown here is derived from an EMBL/GenBank/DDBJ whole genome shotgun (WGS) entry which is preliminary data.</text>
</comment>
<evidence type="ECO:0000256" key="2">
    <source>
        <dbReference type="ARBA" id="ARBA00005417"/>
    </source>
</evidence>
<dbReference type="InterPro" id="IPR027417">
    <property type="entry name" value="P-loop_NTPase"/>
</dbReference>
<name>A0ABT8VGW0_9BACL</name>
<evidence type="ECO:0000313" key="9">
    <source>
        <dbReference type="EMBL" id="MDO3680212.1"/>
    </source>
</evidence>
<keyword evidence="5" id="KW-0547">Nucleotide-binding</keyword>
<dbReference type="Pfam" id="PF08352">
    <property type="entry name" value="oligo_HPY"/>
    <property type="match status" value="1"/>
</dbReference>
<gene>
    <name evidence="9" type="ORF">Q3C12_24680</name>
</gene>